<gene>
    <name evidence="1" type="ORF">QR98_0017780</name>
</gene>
<evidence type="ECO:0000313" key="2">
    <source>
        <dbReference type="Proteomes" id="UP000616769"/>
    </source>
</evidence>
<evidence type="ECO:0000313" key="1">
    <source>
        <dbReference type="EMBL" id="KPM03347.1"/>
    </source>
</evidence>
<dbReference type="AlphaFoldDB" id="A0A131ZXF2"/>
<sequence length="88" mass="9612">MAKTYRMGLLSLMSDGTATLRDCCDAGDVSQYVEEFVFADVLLLAVMDERCGEPDNCGDADELSLIAFSFACPSSIQFGLIKLFRANK</sequence>
<name>A0A131ZXF2_SARSC</name>
<reference evidence="1 2" key="1">
    <citation type="journal article" date="2015" name="Parasit. Vectors">
        <title>Draft genome of the scabies mite.</title>
        <authorList>
            <person name="Rider S.D.Jr."/>
            <person name="Morgan M.S."/>
            <person name="Arlian L.G."/>
        </authorList>
    </citation>
    <scope>NUCLEOTIDE SEQUENCE [LARGE SCALE GENOMIC DNA]</scope>
    <source>
        <strain evidence="1">Arlian Lab</strain>
    </source>
</reference>
<organism evidence="1 2">
    <name type="scientific">Sarcoptes scabiei</name>
    <name type="common">Itch mite</name>
    <name type="synonym">Acarus scabiei</name>
    <dbReference type="NCBI Taxonomy" id="52283"/>
    <lineage>
        <taxon>Eukaryota</taxon>
        <taxon>Metazoa</taxon>
        <taxon>Ecdysozoa</taxon>
        <taxon>Arthropoda</taxon>
        <taxon>Chelicerata</taxon>
        <taxon>Arachnida</taxon>
        <taxon>Acari</taxon>
        <taxon>Acariformes</taxon>
        <taxon>Sarcoptiformes</taxon>
        <taxon>Astigmata</taxon>
        <taxon>Psoroptidia</taxon>
        <taxon>Sarcoptoidea</taxon>
        <taxon>Sarcoptidae</taxon>
        <taxon>Sarcoptinae</taxon>
        <taxon>Sarcoptes</taxon>
    </lineage>
</organism>
<comment type="caution">
    <text evidence="1">The sequence shown here is derived from an EMBL/GenBank/DDBJ whole genome shotgun (WGS) entry which is preliminary data.</text>
</comment>
<accession>A0A131ZXF2</accession>
<dbReference type="EMBL" id="JXLN01004716">
    <property type="protein sequence ID" value="KPM03347.1"/>
    <property type="molecule type" value="Genomic_DNA"/>
</dbReference>
<dbReference type="Proteomes" id="UP000616769">
    <property type="component" value="Unassembled WGS sequence"/>
</dbReference>
<protein>
    <submittedName>
        <fullName evidence="1">Uncharacterized protein</fullName>
    </submittedName>
</protein>
<dbReference type="VEuPathDB" id="VectorBase:SSCA003943"/>
<proteinExistence type="predicted"/>